<accession>A0ABX5ZQ26</accession>
<evidence type="ECO:0000313" key="2">
    <source>
        <dbReference type="EMBL" id="QER86475.1"/>
    </source>
</evidence>
<dbReference type="EMBL" id="CP043959">
    <property type="protein sequence ID" value="QER86475.1"/>
    <property type="molecule type" value="Genomic_DNA"/>
</dbReference>
<keyword evidence="3" id="KW-1185">Reference proteome</keyword>
<evidence type="ECO:0000256" key="1">
    <source>
        <dbReference type="SAM" id="MobiDB-lite"/>
    </source>
</evidence>
<reference evidence="2 3" key="1">
    <citation type="submission" date="2019-09" db="EMBL/GenBank/DDBJ databases">
        <title>Draft genome sequence of the Ebosin-producing strain Streptomyces sp. 139.</title>
        <authorList>
            <person name="Ai L."/>
            <person name="Geng M."/>
            <person name="Ma M."/>
            <person name="Bai L."/>
        </authorList>
    </citation>
    <scope>NUCLEOTIDE SEQUENCE [LARGE SCALE GENOMIC DNA]</scope>
    <source>
        <strain evidence="2 3">139</strain>
    </source>
</reference>
<protein>
    <submittedName>
        <fullName evidence="2">Uncharacterized protein</fullName>
    </submittedName>
</protein>
<dbReference type="Proteomes" id="UP000324308">
    <property type="component" value="Chromosome"/>
</dbReference>
<proteinExistence type="predicted"/>
<gene>
    <name evidence="2" type="ORF">F3L20_11735</name>
</gene>
<feature type="region of interest" description="Disordered" evidence="1">
    <location>
        <begin position="52"/>
        <end position="96"/>
    </location>
</feature>
<organism evidence="2 3">
    <name type="scientific">Streptomyces tendae</name>
    <dbReference type="NCBI Taxonomy" id="1932"/>
    <lineage>
        <taxon>Bacteria</taxon>
        <taxon>Bacillati</taxon>
        <taxon>Actinomycetota</taxon>
        <taxon>Actinomycetes</taxon>
        <taxon>Kitasatosporales</taxon>
        <taxon>Streptomycetaceae</taxon>
        <taxon>Streptomyces</taxon>
    </lineage>
</organism>
<name>A0ABX5ZQ26_STRTE</name>
<feature type="compositionally biased region" description="Basic and acidic residues" evidence="1">
    <location>
        <begin position="52"/>
        <end position="71"/>
    </location>
</feature>
<evidence type="ECO:0000313" key="3">
    <source>
        <dbReference type="Proteomes" id="UP000324308"/>
    </source>
</evidence>
<sequence>MRARHRPSPRLRAPERFTADAGTLNVALVHPMQGPAGLDRRCLWLSTLVDERTDGRGTRADAPRGHTDREGLAPQSRPRACRKRVRASARSTIGGG</sequence>